<dbReference type="InterPro" id="IPR016087">
    <property type="entry name" value="Chalcone_isomerase"/>
</dbReference>
<dbReference type="SUPFAM" id="SSF54626">
    <property type="entry name" value="Chalcone isomerase"/>
    <property type="match status" value="1"/>
</dbReference>
<protein>
    <recommendedName>
        <fullName evidence="2">Chalcone-flavonone isomerase family protein</fullName>
    </recommendedName>
</protein>
<dbReference type="InterPro" id="IPR044191">
    <property type="entry name" value="CHI3-like"/>
</dbReference>
<reference evidence="4" key="1">
    <citation type="submission" date="2020-06" db="EMBL/GenBank/DDBJ databases">
        <title>WGS assembly of Ceratodon purpureus strain R40.</title>
        <authorList>
            <person name="Carey S.B."/>
            <person name="Jenkins J."/>
            <person name="Shu S."/>
            <person name="Lovell J.T."/>
            <person name="Sreedasyam A."/>
            <person name="Maumus F."/>
            <person name="Tiley G.P."/>
            <person name="Fernandez-Pozo N."/>
            <person name="Barry K."/>
            <person name="Chen C."/>
            <person name="Wang M."/>
            <person name="Lipzen A."/>
            <person name="Daum C."/>
            <person name="Saski C.A."/>
            <person name="Payton A.C."/>
            <person name="Mcbreen J.C."/>
            <person name="Conrad R.E."/>
            <person name="Kollar L.M."/>
            <person name="Olsson S."/>
            <person name="Huttunen S."/>
            <person name="Landis J.B."/>
            <person name="Wickett N.J."/>
            <person name="Johnson M.G."/>
            <person name="Rensing S.A."/>
            <person name="Grimwood J."/>
            <person name="Schmutz J."/>
            <person name="Mcdaniel S.F."/>
        </authorList>
    </citation>
    <scope>NUCLEOTIDE SEQUENCE</scope>
    <source>
        <strain evidence="4">R40</strain>
    </source>
</reference>
<dbReference type="InterPro" id="IPR036298">
    <property type="entry name" value="Chalcone_isomerase_sf"/>
</dbReference>
<dbReference type="PANTHER" id="PTHR47588:SF1">
    <property type="entry name" value="CHALCONE--FLAVANONE ISOMERASE 3-RELATED"/>
    <property type="match status" value="1"/>
</dbReference>
<dbReference type="Gene3D" id="3.50.70.10">
    <property type="match status" value="1"/>
</dbReference>
<dbReference type="EMBL" id="CM026421">
    <property type="protein sequence ID" value="KAG0591424.1"/>
    <property type="molecule type" value="Genomic_DNA"/>
</dbReference>
<keyword evidence="5" id="KW-1185">Reference proteome</keyword>
<comment type="similarity">
    <text evidence="1 2">Belongs to the chalcone isomerase family.</text>
</comment>
<dbReference type="Proteomes" id="UP000822688">
    <property type="component" value="Chromosome 1"/>
</dbReference>
<organism evidence="4 5">
    <name type="scientific">Ceratodon purpureus</name>
    <name type="common">Fire moss</name>
    <name type="synonym">Dicranum purpureum</name>
    <dbReference type="NCBI Taxonomy" id="3225"/>
    <lineage>
        <taxon>Eukaryota</taxon>
        <taxon>Viridiplantae</taxon>
        <taxon>Streptophyta</taxon>
        <taxon>Embryophyta</taxon>
        <taxon>Bryophyta</taxon>
        <taxon>Bryophytina</taxon>
        <taxon>Bryopsida</taxon>
        <taxon>Dicranidae</taxon>
        <taxon>Pseudoditrichales</taxon>
        <taxon>Ditrichaceae</taxon>
        <taxon>Ceratodon</taxon>
    </lineage>
</organism>
<dbReference type="InterPro" id="IPR016088">
    <property type="entry name" value="Chalcone_isomerase_3-sand"/>
</dbReference>
<evidence type="ECO:0000313" key="4">
    <source>
        <dbReference type="EMBL" id="KAG0591424.1"/>
    </source>
</evidence>
<dbReference type="PANTHER" id="PTHR47588">
    <property type="entry name" value="CHALCONE--FLAVONONE ISOMERASE 3-RELATED"/>
    <property type="match status" value="1"/>
</dbReference>
<dbReference type="Gene3D" id="1.10.890.20">
    <property type="match status" value="1"/>
</dbReference>
<name>A0A8T0J669_CERPU</name>
<comment type="caution">
    <text evidence="4">The sequence shown here is derived from an EMBL/GenBank/DDBJ whole genome shotgun (WGS) entry which is preliminary data.</text>
</comment>
<gene>
    <name evidence="4" type="ORF">KC19_1G175200</name>
</gene>
<dbReference type="GO" id="GO:0016872">
    <property type="term" value="F:intramolecular lyase activity"/>
    <property type="evidence" value="ECO:0007669"/>
    <property type="project" value="InterPro"/>
</dbReference>
<evidence type="ECO:0000259" key="3">
    <source>
        <dbReference type="Pfam" id="PF02431"/>
    </source>
</evidence>
<evidence type="ECO:0000313" key="5">
    <source>
        <dbReference type="Proteomes" id="UP000822688"/>
    </source>
</evidence>
<feature type="domain" description="Chalcone isomerase" evidence="3">
    <location>
        <begin position="8"/>
        <end position="207"/>
    </location>
</feature>
<evidence type="ECO:0000256" key="2">
    <source>
        <dbReference type="RuleBase" id="RU361158"/>
    </source>
</evidence>
<evidence type="ECO:0000256" key="1">
    <source>
        <dbReference type="ARBA" id="ARBA00007166"/>
    </source>
</evidence>
<dbReference type="AlphaFoldDB" id="A0A8T0J669"/>
<sequence>MGHPVVKVEDIDFTTKITPPAASSTLDLIGYGNTGMEIETVEIRFTALGFYADPSISEHLQKWKGKDVSELVEDDSGFHKELIQTPVEKLMRISIIKGIKGLPYGSALQSSLRDRLVNDDRFEEEEEEALEKLVEFFQPHNLPKGANIIYHWPTPSTVKVSLSEESKIPEEVAYTIEDANVAEALLDLYFGENTVTPSTLSSVAAAIATA</sequence>
<accession>A0A8T0J669</accession>
<proteinExistence type="inferred from homology"/>
<dbReference type="InterPro" id="IPR016089">
    <property type="entry name" value="Chalcone_isomerase_bundle_sf"/>
</dbReference>
<dbReference type="Pfam" id="PF02431">
    <property type="entry name" value="Chalcone"/>
    <property type="match status" value="1"/>
</dbReference>